<sequence>MEHLSVRKGKCRRECSGNVSRGGTEGCPGNGPVLHVYALNLVLLDTVTVSLEHLTNRIDFAAPSPSRFAKPSSADFLPVVPEDIIRQRNLWCPLWTVPRRRSFKQPFDGGSYKLRTAIQFCCCSKARGGLQPLSQHIHEPVPFNALKGTSSLLWATAPIVVTTTKPTTRVRTAIPPHMPKPETVLALNQAVERFLLLHLNESERQRSLEPQPLSGPLISFPLRDHLVHGETQHHQLFLNVAKVGPCQESLSTRPCLVAPIPAYRINAGSQSLARASVYYGVHHFPPLIKAGATWPGPPLTSLLSSELHPKWLGLSPDSFCGSNLTPSVDSYSLKSLRLIIGLLAGLFTHRREGAGTDQRAEARKCKTGCPSGSVGGTHNSGSWRGPTDFNLAICVYLPCIWGGHAGLCVSPGKGRIVTLPEKGPRLLVAANIGTLTSSSWRAPLASPGWLLVEPTFPVTCEVTPALLALERGDSSPEVTLAVLVVWEIIPALLAMERADSSPENDSRLLRPAARSTSAVGGAPLASALTAGLLPLEKKATSKASAFRLVADHLTTGTSSFLTGGAFSPRERNPLSLPTKTGCTTLPLTADPLTLATNFFLLGAGSFLGLGFVNASSGGLPSDPDATIFFFFAVSPSGPSILVLMTPVGAILAGIIMETYGRLSAIRLGAIPAIIGWIMIASGRSFTVLLIGRMFTGVSTEEPEETRPLGSPRRRESEHGFEGGWMEMSQVHPTGIEPQSPRPRQLRITRDSVLDRAAIEASGLDITDKPRLVLLLGMATRSSLTLTGYICDVRCEEFVNILEV</sequence>
<protein>
    <submittedName>
        <fullName evidence="2">(California timema) hypothetical protein</fullName>
    </submittedName>
</protein>
<accession>A0A7R9JBY4</accession>
<name>A0A7R9JBY4_TIMCA</name>
<feature type="transmembrane region" description="Helical" evidence="1">
    <location>
        <begin position="627"/>
        <end position="656"/>
    </location>
</feature>
<feature type="transmembrane region" description="Helical" evidence="1">
    <location>
        <begin position="594"/>
        <end position="615"/>
    </location>
</feature>
<evidence type="ECO:0000313" key="2">
    <source>
        <dbReference type="EMBL" id="CAD7576518.1"/>
    </source>
</evidence>
<keyword evidence="1" id="KW-0472">Membrane</keyword>
<gene>
    <name evidence="2" type="ORF">TCMB3V08_LOCUS9086</name>
</gene>
<proteinExistence type="predicted"/>
<keyword evidence="1" id="KW-1133">Transmembrane helix</keyword>
<dbReference type="EMBL" id="OE184357">
    <property type="protein sequence ID" value="CAD7576518.1"/>
    <property type="molecule type" value="Genomic_DNA"/>
</dbReference>
<reference evidence="2" key="1">
    <citation type="submission" date="2020-11" db="EMBL/GenBank/DDBJ databases">
        <authorList>
            <person name="Tran Van P."/>
        </authorList>
    </citation>
    <scope>NUCLEOTIDE SEQUENCE</scope>
</reference>
<feature type="transmembrane region" description="Helical" evidence="1">
    <location>
        <begin position="668"/>
        <end position="690"/>
    </location>
</feature>
<evidence type="ECO:0000256" key="1">
    <source>
        <dbReference type="SAM" id="Phobius"/>
    </source>
</evidence>
<dbReference type="AlphaFoldDB" id="A0A7R9JBY4"/>
<dbReference type="SUPFAM" id="SSF103473">
    <property type="entry name" value="MFS general substrate transporter"/>
    <property type="match status" value="1"/>
</dbReference>
<organism evidence="2">
    <name type="scientific">Timema californicum</name>
    <name type="common">California timema</name>
    <name type="synonym">Walking stick</name>
    <dbReference type="NCBI Taxonomy" id="61474"/>
    <lineage>
        <taxon>Eukaryota</taxon>
        <taxon>Metazoa</taxon>
        <taxon>Ecdysozoa</taxon>
        <taxon>Arthropoda</taxon>
        <taxon>Hexapoda</taxon>
        <taxon>Insecta</taxon>
        <taxon>Pterygota</taxon>
        <taxon>Neoptera</taxon>
        <taxon>Polyneoptera</taxon>
        <taxon>Phasmatodea</taxon>
        <taxon>Timematodea</taxon>
        <taxon>Timematoidea</taxon>
        <taxon>Timematidae</taxon>
        <taxon>Timema</taxon>
    </lineage>
</organism>
<dbReference type="InterPro" id="IPR036259">
    <property type="entry name" value="MFS_trans_sf"/>
</dbReference>
<dbReference type="Gene3D" id="1.20.1250.20">
    <property type="entry name" value="MFS general substrate transporter like domains"/>
    <property type="match status" value="1"/>
</dbReference>
<keyword evidence="1" id="KW-0812">Transmembrane</keyword>